<evidence type="ECO:0000313" key="3">
    <source>
        <dbReference type="Proteomes" id="UP000295146"/>
    </source>
</evidence>
<feature type="domain" description="Bacterial transcriptional activator" evidence="1">
    <location>
        <begin position="103"/>
        <end position="241"/>
    </location>
</feature>
<dbReference type="GO" id="GO:0003677">
    <property type="term" value="F:DNA binding"/>
    <property type="evidence" value="ECO:0007669"/>
    <property type="project" value="InterPro"/>
</dbReference>
<keyword evidence="3" id="KW-1185">Reference proteome</keyword>
<dbReference type="Pfam" id="PF13424">
    <property type="entry name" value="TPR_12"/>
    <property type="match status" value="1"/>
</dbReference>
<dbReference type="InterPro" id="IPR005158">
    <property type="entry name" value="BTAD"/>
</dbReference>
<comment type="caution">
    <text evidence="2">The sequence shown here is derived from an EMBL/GenBank/DDBJ whole genome shotgun (WGS) entry which is preliminary data.</text>
</comment>
<dbReference type="Pfam" id="PF03704">
    <property type="entry name" value="BTAD"/>
    <property type="match status" value="1"/>
</dbReference>
<proteinExistence type="predicted"/>
<dbReference type="Gene3D" id="1.10.10.10">
    <property type="entry name" value="Winged helix-like DNA-binding domain superfamily/Winged helix DNA-binding domain"/>
    <property type="match status" value="1"/>
</dbReference>
<dbReference type="InterPro" id="IPR016032">
    <property type="entry name" value="Sig_transdc_resp-reg_C-effctor"/>
</dbReference>
<dbReference type="SMART" id="SM01043">
    <property type="entry name" value="BTAD"/>
    <property type="match status" value="1"/>
</dbReference>
<evidence type="ECO:0000259" key="1">
    <source>
        <dbReference type="SMART" id="SM01043"/>
    </source>
</evidence>
<dbReference type="InterPro" id="IPR027417">
    <property type="entry name" value="P-loop_NTPase"/>
</dbReference>
<dbReference type="InterPro" id="IPR036388">
    <property type="entry name" value="WH-like_DNA-bd_sf"/>
</dbReference>
<dbReference type="Pfam" id="PF25872">
    <property type="entry name" value="HTH_77"/>
    <property type="match status" value="1"/>
</dbReference>
<dbReference type="InterPro" id="IPR011990">
    <property type="entry name" value="TPR-like_helical_dom_sf"/>
</dbReference>
<gene>
    <name evidence="2" type="ORF">EV653_5190</name>
</gene>
<sequence length="1055" mass="114480">MRIQLLGGFAVDRGGRSVDPTVWRLRKARTLVKLLALTRDQRLHRDVLLEALWPDRPSTSAVNNLHQALHVGRRALAGDEPSNGLLELRDDFVVLLADGLVDVDVRTFERLAALGRISGDLADLRAAVAAYTGDLLPEDRFEDWAVRPREELRATFGNLLVDFADAAAADGHEAEALDALTRALAIDPLHEHGVRSLMRRLAATGRSSEALAQYERLRSDLRTAYGTDPDPDTQRVYQELLTGTGTVTVDKQPRHNLAPALTSFVGREREIADVHRLMEQGRLVTLTGVGGAGKTRLAEEAARRLVDSYADGVWIADLVPVADPHLVADSVAAALGLDPAAGSDSTRTLITRLAPRNLLLVLDNCEHLLAACAGLASAVRRSCPGVSLLATSREPLHAPGEVTFRVPSLELPEPTDALDRLRTLSSVRLFVDRAQDVRPGFTLDATNAAAVVEICRCLDGIPLALELAAARASHLEAAEIAARLGEALSLLGRPGEVTRHATLRATLEWSHALLSDDEQVLLRRLAVFAGSFSLRSAEQVCADERLPSSDVLDILGRLVDKSLLLVDHDGQRSRYRLLETIRLFARERLVAAHEAAEMEAAHCKHFLELAADEDPERAGVVVERPQLLDADHDNLRAALNWALRHDHERALLLGLSLSPYWLARGHFSEGAGWLERVLDVAVEPSRERARAIFALSILLARSGLADRLPRLGDEAVAVAYQSGDQVDLVSTRILRGTLLLGSSDLDEIEQTALDSLAAADSLGVEPLAAAAQNLVAMTALFREDAQLAQERFEECLRRLGQIDPNTTRFFPAVTMCLPLAPIDGWWIPVFEETFLIGRRVGAVQGTGYALSGLADAHRLTRNLDAAQDAVRRSVDTFTGIDDASGLGHALNHLGCIERDQGLFGPAEKHLREALRIREQLGDRRGESLTLANLGLLAAAAGDPGTGRRLTRAALDRGEAVDDAPAAGGALLNLAVVELYAGERRTARILTEQAVEAFHPQGYLRLEAWTRLLAAELAVEDGDTEVVTRHGPAALEIFTRLGCRIGTPRAALLMGR</sequence>
<dbReference type="Gene3D" id="1.25.40.10">
    <property type="entry name" value="Tetratricopeptide repeat domain"/>
    <property type="match status" value="2"/>
</dbReference>
<dbReference type="SUPFAM" id="SSF52540">
    <property type="entry name" value="P-loop containing nucleoside triphosphate hydrolases"/>
    <property type="match status" value="1"/>
</dbReference>
<accession>A0A4R8C5K4</accession>
<name>A0A4R8C5K4_9ACTN</name>
<dbReference type="SUPFAM" id="SSF46894">
    <property type="entry name" value="C-terminal effector domain of the bipartite response regulators"/>
    <property type="match status" value="1"/>
</dbReference>
<dbReference type="EMBL" id="SODP01000002">
    <property type="protein sequence ID" value="TDW71116.1"/>
    <property type="molecule type" value="Genomic_DNA"/>
</dbReference>
<organism evidence="2 3">
    <name type="scientific">Kribbella pratensis</name>
    <dbReference type="NCBI Taxonomy" id="2512112"/>
    <lineage>
        <taxon>Bacteria</taxon>
        <taxon>Bacillati</taxon>
        <taxon>Actinomycetota</taxon>
        <taxon>Actinomycetes</taxon>
        <taxon>Propionibacteriales</taxon>
        <taxon>Kribbellaceae</taxon>
        <taxon>Kribbella</taxon>
    </lineage>
</organism>
<dbReference type="PANTHER" id="PTHR47691:SF3">
    <property type="entry name" value="HTH-TYPE TRANSCRIPTIONAL REGULATOR RV0890C-RELATED"/>
    <property type="match status" value="1"/>
</dbReference>
<dbReference type="SUPFAM" id="SSF48452">
    <property type="entry name" value="TPR-like"/>
    <property type="match status" value="2"/>
</dbReference>
<dbReference type="AlphaFoldDB" id="A0A4R8C5K4"/>
<dbReference type="Proteomes" id="UP000295146">
    <property type="component" value="Unassembled WGS sequence"/>
</dbReference>
<dbReference type="InterPro" id="IPR058852">
    <property type="entry name" value="HTH_77"/>
</dbReference>
<dbReference type="Gene3D" id="3.40.50.300">
    <property type="entry name" value="P-loop containing nucleotide triphosphate hydrolases"/>
    <property type="match status" value="1"/>
</dbReference>
<evidence type="ECO:0000313" key="2">
    <source>
        <dbReference type="EMBL" id="TDW71116.1"/>
    </source>
</evidence>
<dbReference type="SMART" id="SM00028">
    <property type="entry name" value="TPR"/>
    <property type="match status" value="3"/>
</dbReference>
<dbReference type="InterPro" id="IPR019734">
    <property type="entry name" value="TPR_rpt"/>
</dbReference>
<dbReference type="GO" id="GO:0006355">
    <property type="term" value="P:regulation of DNA-templated transcription"/>
    <property type="evidence" value="ECO:0007669"/>
    <property type="project" value="InterPro"/>
</dbReference>
<dbReference type="PRINTS" id="PR00364">
    <property type="entry name" value="DISEASERSIST"/>
</dbReference>
<protein>
    <submittedName>
        <fullName evidence="2">ATPase</fullName>
    </submittedName>
</protein>
<dbReference type="PANTHER" id="PTHR47691">
    <property type="entry name" value="REGULATOR-RELATED"/>
    <property type="match status" value="1"/>
</dbReference>
<reference evidence="2 3" key="1">
    <citation type="submission" date="2019-03" db="EMBL/GenBank/DDBJ databases">
        <title>Genomic Encyclopedia of Type Strains, Phase III (KMG-III): the genomes of soil and plant-associated and newly described type strains.</title>
        <authorList>
            <person name="Whitman W."/>
        </authorList>
    </citation>
    <scope>NUCLEOTIDE SEQUENCE [LARGE SCALE GENOMIC DNA]</scope>
    <source>
        <strain evidence="2 3">VKM Ac-2573</strain>
    </source>
</reference>